<dbReference type="RefSeq" id="WP_004349448.1">
    <property type="nucleotide sequence ID" value="NZ_ADEG01000060.1"/>
</dbReference>
<dbReference type="AlphaFoldDB" id="D1W671"/>
<dbReference type="EMBL" id="ADEG01000060">
    <property type="protein sequence ID" value="EFA91945.1"/>
    <property type="molecule type" value="Genomic_DNA"/>
</dbReference>
<comment type="caution">
    <text evidence="1">The sequence shown here is derived from an EMBL/GenBank/DDBJ whole genome shotgun (WGS) entry which is preliminary data.</text>
</comment>
<keyword evidence="2" id="KW-1185">Reference proteome</keyword>
<sequence length="185" mass="21932">MNQLKLKDIPSDLLAKIDEQFNQHPSVRQMRIQQNELMRKGMFQAAMRIGEKIEILHTRTIDEYLKAAENEASDTTLQSIGMSKEDEEYMRTAEIALFMACDVINCCLIDMNDTLHRYDKTLNYERFNDMKQLIDMVKAKLNYLRKYSSYLQNEKWGDLCDNAYKVLMSKAKRMIQEERKKEPKK</sequence>
<reference evidence="1 2" key="1">
    <citation type="submission" date="2009-12" db="EMBL/GenBank/DDBJ databases">
        <title>Genome Sequence of Prevotella buccalis ATCC 35310.</title>
        <authorList>
            <person name="Durkin A.S."/>
            <person name="Madupu R."/>
            <person name="Torralba M."/>
            <person name="Methe B."/>
            <person name="Sutton G."/>
            <person name="Strausberg R.L."/>
            <person name="Nelson K.E."/>
        </authorList>
    </citation>
    <scope>NUCLEOTIDE SEQUENCE [LARGE SCALE GENOMIC DNA]</scope>
    <source>
        <strain evidence="1 2">ATCC 35310</strain>
    </source>
</reference>
<accession>D1W671</accession>
<organism evidence="1 2">
    <name type="scientific">Hoylesella buccalis ATCC 35310</name>
    <dbReference type="NCBI Taxonomy" id="679190"/>
    <lineage>
        <taxon>Bacteria</taxon>
        <taxon>Pseudomonadati</taxon>
        <taxon>Bacteroidota</taxon>
        <taxon>Bacteroidia</taxon>
        <taxon>Bacteroidales</taxon>
        <taxon>Prevotellaceae</taxon>
        <taxon>Hoylesella</taxon>
    </lineage>
</organism>
<evidence type="ECO:0000313" key="2">
    <source>
        <dbReference type="Proteomes" id="UP000005283"/>
    </source>
</evidence>
<proteinExistence type="predicted"/>
<gene>
    <name evidence="1" type="ORF">HMPREF0650_1964</name>
</gene>
<evidence type="ECO:0000313" key="1">
    <source>
        <dbReference type="EMBL" id="EFA91945.1"/>
    </source>
</evidence>
<name>D1W671_9BACT</name>
<dbReference type="Proteomes" id="UP000005283">
    <property type="component" value="Unassembled WGS sequence"/>
</dbReference>
<protein>
    <submittedName>
        <fullName evidence="1">Uncharacterized protein</fullName>
    </submittedName>
</protein>